<evidence type="ECO:0000256" key="1">
    <source>
        <dbReference type="ARBA" id="ARBA00009477"/>
    </source>
</evidence>
<accession>A0A0F5FY44</accession>
<dbReference type="PANTHER" id="PTHR30469:SF15">
    <property type="entry name" value="HLYD FAMILY OF SECRETION PROTEINS"/>
    <property type="match status" value="1"/>
</dbReference>
<name>A0A0F5FY44_9HYPH</name>
<dbReference type="GO" id="GO:0015562">
    <property type="term" value="F:efflux transmembrane transporter activity"/>
    <property type="evidence" value="ECO:0007669"/>
    <property type="project" value="TreeGrafter"/>
</dbReference>
<dbReference type="InterPro" id="IPR006143">
    <property type="entry name" value="RND_pump_MFP"/>
</dbReference>
<keyword evidence="4" id="KW-0812">Transmembrane</keyword>
<keyword evidence="4" id="KW-1133">Transmembrane helix</keyword>
<gene>
    <name evidence="8" type="ORF">VE25_03755</name>
</gene>
<protein>
    <submittedName>
        <fullName evidence="8">Uncharacterized protein</fullName>
    </submittedName>
</protein>
<dbReference type="FunFam" id="2.40.30.170:FF:000010">
    <property type="entry name" value="Efflux RND transporter periplasmic adaptor subunit"/>
    <property type="match status" value="1"/>
</dbReference>
<comment type="similarity">
    <text evidence="1">Belongs to the membrane fusion protein (MFP) (TC 8.A.1) family.</text>
</comment>
<dbReference type="Gene3D" id="2.40.30.170">
    <property type="match status" value="1"/>
</dbReference>
<feature type="domain" description="YknX-like C-terminal permuted SH3-like" evidence="7">
    <location>
        <begin position="331"/>
        <end position="400"/>
    </location>
</feature>
<dbReference type="AlphaFoldDB" id="A0A0F5FY44"/>
<feature type="coiled-coil region" evidence="2">
    <location>
        <begin position="183"/>
        <end position="217"/>
    </location>
</feature>
<dbReference type="Pfam" id="PF25954">
    <property type="entry name" value="Beta-barrel_RND_2"/>
    <property type="match status" value="1"/>
</dbReference>
<organism evidence="8 9">
    <name type="scientific">Devosia geojensis</name>
    <dbReference type="NCBI Taxonomy" id="443610"/>
    <lineage>
        <taxon>Bacteria</taxon>
        <taxon>Pseudomonadati</taxon>
        <taxon>Pseudomonadota</taxon>
        <taxon>Alphaproteobacteria</taxon>
        <taxon>Hyphomicrobiales</taxon>
        <taxon>Devosiaceae</taxon>
        <taxon>Devosia</taxon>
    </lineage>
</organism>
<keyword evidence="9" id="KW-1185">Reference proteome</keyword>
<reference evidence="8 9" key="1">
    <citation type="submission" date="2015-03" db="EMBL/GenBank/DDBJ databases">
        <authorList>
            <person name="Hassan Y.I."/>
            <person name="Lepp D."/>
            <person name="Li X.-Z."/>
            <person name="Zhou T."/>
        </authorList>
    </citation>
    <scope>NUCLEOTIDE SEQUENCE [LARGE SCALE GENOMIC DNA]</scope>
    <source>
        <strain evidence="8 9">BD-c194</strain>
    </source>
</reference>
<dbReference type="Gene3D" id="1.10.287.470">
    <property type="entry name" value="Helix hairpin bin"/>
    <property type="match status" value="1"/>
</dbReference>
<dbReference type="PATRIC" id="fig|443610.3.peg.3232"/>
<dbReference type="Gene3D" id="2.40.50.100">
    <property type="match status" value="1"/>
</dbReference>
<dbReference type="Pfam" id="PF25917">
    <property type="entry name" value="BSH_RND"/>
    <property type="match status" value="1"/>
</dbReference>
<dbReference type="EMBL" id="JZEX01000050">
    <property type="protein sequence ID" value="KKB13077.1"/>
    <property type="molecule type" value="Genomic_DNA"/>
</dbReference>
<dbReference type="Proteomes" id="UP000033632">
    <property type="component" value="Unassembled WGS sequence"/>
</dbReference>
<evidence type="ECO:0000256" key="4">
    <source>
        <dbReference type="SAM" id="Phobius"/>
    </source>
</evidence>
<keyword evidence="4" id="KW-0472">Membrane</keyword>
<dbReference type="NCBIfam" id="TIGR01730">
    <property type="entry name" value="RND_mfp"/>
    <property type="match status" value="1"/>
</dbReference>
<dbReference type="RefSeq" id="WP_046107261.1">
    <property type="nucleotide sequence ID" value="NZ_JZEX01000050.1"/>
</dbReference>
<keyword evidence="2" id="KW-0175">Coiled coil</keyword>
<evidence type="ECO:0000256" key="3">
    <source>
        <dbReference type="SAM" id="MobiDB-lite"/>
    </source>
</evidence>
<dbReference type="InterPro" id="IPR058792">
    <property type="entry name" value="Beta-barrel_RND_2"/>
</dbReference>
<feature type="domain" description="Multidrug resistance protein MdtA-like barrel-sandwich hybrid" evidence="5">
    <location>
        <begin position="104"/>
        <end position="245"/>
    </location>
</feature>
<dbReference type="Gene3D" id="2.40.420.20">
    <property type="match status" value="1"/>
</dbReference>
<dbReference type="GO" id="GO:1990281">
    <property type="term" value="C:efflux pump complex"/>
    <property type="evidence" value="ECO:0007669"/>
    <property type="project" value="TreeGrafter"/>
</dbReference>
<dbReference type="PANTHER" id="PTHR30469">
    <property type="entry name" value="MULTIDRUG RESISTANCE PROTEIN MDTA"/>
    <property type="match status" value="1"/>
</dbReference>
<dbReference type="SUPFAM" id="SSF111369">
    <property type="entry name" value="HlyD-like secretion proteins"/>
    <property type="match status" value="1"/>
</dbReference>
<proteinExistence type="inferred from homology"/>
<evidence type="ECO:0000256" key="2">
    <source>
        <dbReference type="SAM" id="Coils"/>
    </source>
</evidence>
<dbReference type="InterPro" id="IPR058625">
    <property type="entry name" value="MdtA-like_BSH"/>
</dbReference>
<dbReference type="OrthoDB" id="9806939at2"/>
<feature type="domain" description="CusB-like beta-barrel" evidence="6">
    <location>
        <begin position="260"/>
        <end position="320"/>
    </location>
</feature>
<sequence>MTTDKQAGSPKPEWAQSKHDKENVARVAAGLPPRRRRWPFVLLALVVLGVIAAVVVMSRQQPAETVAEAVADPVRQLNSVEIATVEPSTLAEIVRVTGSLAPQRQTELSSQVSARVIAVLARPGDAVESGDVLVQLDTESLRVQLDQATSTAEATRAQLVLADSQLARTRDLIERGVTASSGLEQAQSSADALRANLAALEAQVAAAQIAMQNATVRAPMDGIVSSRTVEPGQTVQQGASLLTLVDLTSLEMQAASPIGPSAQIEPGQTVEVTVEGLPGRTFEGTVSRVNPVAASGTRTIPVYISLDNEEGLLRGGMFATGLISVVEKPDALSVPATALREDAEGVYVLKVEDGAVVRQAIEQAGQWSRGRVIEVASGLEAGDIVVTAPLTQLQPGDKVEMVED</sequence>
<evidence type="ECO:0000313" key="9">
    <source>
        <dbReference type="Proteomes" id="UP000033632"/>
    </source>
</evidence>
<dbReference type="InterPro" id="IPR058637">
    <property type="entry name" value="YknX-like_C"/>
</dbReference>
<dbReference type="STRING" id="443610.VE25_03755"/>
<dbReference type="Pfam" id="PF25989">
    <property type="entry name" value="YknX_C"/>
    <property type="match status" value="1"/>
</dbReference>
<evidence type="ECO:0000259" key="6">
    <source>
        <dbReference type="Pfam" id="PF25954"/>
    </source>
</evidence>
<comment type="caution">
    <text evidence="8">The sequence shown here is derived from an EMBL/GenBank/DDBJ whole genome shotgun (WGS) entry which is preliminary data.</text>
</comment>
<feature type="region of interest" description="Disordered" evidence="3">
    <location>
        <begin position="1"/>
        <end position="23"/>
    </location>
</feature>
<feature type="transmembrane region" description="Helical" evidence="4">
    <location>
        <begin position="40"/>
        <end position="58"/>
    </location>
</feature>
<evidence type="ECO:0000259" key="7">
    <source>
        <dbReference type="Pfam" id="PF25989"/>
    </source>
</evidence>
<evidence type="ECO:0000313" key="8">
    <source>
        <dbReference type="EMBL" id="KKB13077.1"/>
    </source>
</evidence>
<evidence type="ECO:0000259" key="5">
    <source>
        <dbReference type="Pfam" id="PF25917"/>
    </source>
</evidence>